<sequence length="159" mass="17173">MFAQFSVLATLLALAGISQAYDIGCLRECKVKMDVIGANNELYPGTSVYIKPSTPGALLDITKFQPCTATQGMACLAPEGETVGTVYHFDDFNYFGNPTIMKDMLATLLALAGISQAYDIGCLRECKVKMDVLQFDNKLYKGNSVYIKASTPGMCPTPS</sequence>
<accession>G7E6Z8</accession>
<dbReference type="HOGENOM" id="CLU_140488_0_0_1"/>
<evidence type="ECO:0008006" key="4">
    <source>
        <dbReference type="Google" id="ProtNLM"/>
    </source>
</evidence>
<evidence type="ECO:0000313" key="3">
    <source>
        <dbReference type="Proteomes" id="UP000009131"/>
    </source>
</evidence>
<feature type="chain" id="PRO_5009955796" description="Phosphatidylglycerol/phosphatidylinositol transfer protein" evidence="1">
    <location>
        <begin position="21"/>
        <end position="159"/>
    </location>
</feature>
<gene>
    <name evidence="2" type="primary">Mo05295</name>
    <name evidence="2" type="ORF">E5Q_05295</name>
</gene>
<dbReference type="InParanoid" id="G7E6Z8"/>
<evidence type="ECO:0000256" key="1">
    <source>
        <dbReference type="SAM" id="SignalP"/>
    </source>
</evidence>
<name>G7E6Z8_MIXOS</name>
<dbReference type="AlphaFoldDB" id="G7E6Z8"/>
<dbReference type="RefSeq" id="XP_014567583.1">
    <property type="nucleotide sequence ID" value="XM_014712097.1"/>
</dbReference>
<reference evidence="2 3" key="1">
    <citation type="journal article" date="2011" name="J. Gen. Appl. Microbiol.">
        <title>Draft genome sequencing of the enigmatic basidiomycete Mixia osmundae.</title>
        <authorList>
            <person name="Nishida H."/>
            <person name="Nagatsuka Y."/>
            <person name="Sugiyama J."/>
        </authorList>
    </citation>
    <scope>NUCLEOTIDE SEQUENCE [LARGE SCALE GENOMIC DNA]</scope>
    <source>
        <strain evidence="3">CBS 9802 / IAM 14324 / JCM 22182 / KY 12970</strain>
    </source>
</reference>
<protein>
    <recommendedName>
        <fullName evidence="4">Phosphatidylglycerol/phosphatidylinositol transfer protein</fullName>
    </recommendedName>
</protein>
<proteinExistence type="predicted"/>
<organism evidence="2 3">
    <name type="scientific">Mixia osmundae (strain CBS 9802 / IAM 14324 / JCM 22182 / KY 12970)</name>
    <dbReference type="NCBI Taxonomy" id="764103"/>
    <lineage>
        <taxon>Eukaryota</taxon>
        <taxon>Fungi</taxon>
        <taxon>Dikarya</taxon>
        <taxon>Basidiomycota</taxon>
        <taxon>Pucciniomycotina</taxon>
        <taxon>Mixiomycetes</taxon>
        <taxon>Mixiales</taxon>
        <taxon>Mixiaceae</taxon>
        <taxon>Mixia</taxon>
    </lineage>
</organism>
<feature type="signal peptide" evidence="1">
    <location>
        <begin position="1"/>
        <end position="20"/>
    </location>
</feature>
<dbReference type="Proteomes" id="UP000009131">
    <property type="component" value="Unassembled WGS sequence"/>
</dbReference>
<keyword evidence="3" id="KW-1185">Reference proteome</keyword>
<dbReference type="EMBL" id="BABT02000153">
    <property type="protein sequence ID" value="GAA98608.1"/>
    <property type="molecule type" value="Genomic_DNA"/>
</dbReference>
<evidence type="ECO:0000313" key="2">
    <source>
        <dbReference type="EMBL" id="GAA98608.1"/>
    </source>
</evidence>
<keyword evidence="1" id="KW-0732">Signal</keyword>
<reference evidence="2 3" key="2">
    <citation type="journal article" date="2012" name="Open Biol.">
        <title>Characteristics of nucleosomes and linker DNA regions on the genome of the basidiomycete Mixia osmundae revealed by mono- and dinucleosome mapping.</title>
        <authorList>
            <person name="Nishida H."/>
            <person name="Kondo S."/>
            <person name="Matsumoto T."/>
            <person name="Suzuki Y."/>
            <person name="Yoshikawa H."/>
            <person name="Taylor T.D."/>
            <person name="Sugiyama J."/>
        </authorList>
    </citation>
    <scope>NUCLEOTIDE SEQUENCE [LARGE SCALE GENOMIC DNA]</scope>
    <source>
        <strain evidence="3">CBS 9802 / IAM 14324 / JCM 22182 / KY 12970</strain>
    </source>
</reference>
<comment type="caution">
    <text evidence="2">The sequence shown here is derived from an EMBL/GenBank/DDBJ whole genome shotgun (WGS) entry which is preliminary data.</text>
</comment>